<proteinExistence type="predicted"/>
<gene>
    <name evidence="2" type="ORF">NP233_g9463</name>
</gene>
<keyword evidence="1" id="KW-0812">Transmembrane</keyword>
<dbReference type="EMBL" id="JANIEX010000849">
    <property type="protein sequence ID" value="KAJ3562613.1"/>
    <property type="molecule type" value="Genomic_DNA"/>
</dbReference>
<evidence type="ECO:0000313" key="2">
    <source>
        <dbReference type="EMBL" id="KAJ3562613.1"/>
    </source>
</evidence>
<organism evidence="2 3">
    <name type="scientific">Leucocoprinus birnbaumii</name>
    <dbReference type="NCBI Taxonomy" id="56174"/>
    <lineage>
        <taxon>Eukaryota</taxon>
        <taxon>Fungi</taxon>
        <taxon>Dikarya</taxon>
        <taxon>Basidiomycota</taxon>
        <taxon>Agaricomycotina</taxon>
        <taxon>Agaricomycetes</taxon>
        <taxon>Agaricomycetidae</taxon>
        <taxon>Agaricales</taxon>
        <taxon>Agaricineae</taxon>
        <taxon>Agaricaceae</taxon>
        <taxon>Leucocoprinus</taxon>
    </lineage>
</organism>
<comment type="caution">
    <text evidence="2">The sequence shown here is derived from an EMBL/GenBank/DDBJ whole genome shotgun (WGS) entry which is preliminary data.</text>
</comment>
<feature type="transmembrane region" description="Helical" evidence="1">
    <location>
        <begin position="123"/>
        <end position="142"/>
    </location>
</feature>
<feature type="transmembrane region" description="Helical" evidence="1">
    <location>
        <begin position="216"/>
        <end position="232"/>
    </location>
</feature>
<dbReference type="AlphaFoldDB" id="A0AAD5VL08"/>
<evidence type="ECO:0000256" key="1">
    <source>
        <dbReference type="SAM" id="Phobius"/>
    </source>
</evidence>
<evidence type="ECO:0000313" key="3">
    <source>
        <dbReference type="Proteomes" id="UP001213000"/>
    </source>
</evidence>
<reference evidence="2" key="1">
    <citation type="submission" date="2022-07" db="EMBL/GenBank/DDBJ databases">
        <title>Genome Sequence of Leucocoprinus birnbaumii.</title>
        <authorList>
            <person name="Buettner E."/>
        </authorList>
    </citation>
    <scope>NUCLEOTIDE SEQUENCE</scope>
    <source>
        <strain evidence="2">VT141</strain>
    </source>
</reference>
<sequence length="563" mass="62786">MAVPPELQPVIETVADAILHVQNINVSHERNPAPVSTEYYPYCFADDNYLNNVDLALEHSESALSISALSPIPFDGHGNDSWFRIFAFNGVVYKLVQCNYWNLPPHHWCIRTSWAIMGKGKKLGYFLFGWYVTMYIAAIIIGESLYLKKSVHLASPAPPLGGCIVAGATPYVTEIFAAALVYETVVVALLIGRGIKLYRSGEEISQLWWVAYRDGIIYYIYLFALSLINIIVMKDYVLFLVIIEMAVHSVCACRVVLHIREQVYLKPTEIALDLCPIASNSLIPIAQVDEVLALRPNWRRRVTILERRNRSSLGRLTTATGDAGNARGSGMLFLAGLTRMIGSEKGRPRVYAIVTLDHYYLALPARGSILGWRTHAAIACRRCMPLMPPDAHQTTRELIPKVWDMQHDTPTAVLNSVPAATLTPASDRIVSEAAGPSTLVVWEVIGSVLARWKVYRPSAATTNTSRCSLKEPYYDLWATPFSPYSTMNLILTPDDHVNFILSSISQPMPRAVDAATSNFQARSELRKNVEWTSFRTQDALCGSPCRSSCQNFHSSPLHPQDQL</sequence>
<name>A0AAD5VL08_9AGAR</name>
<keyword evidence="3" id="KW-1185">Reference proteome</keyword>
<keyword evidence="1" id="KW-1133">Transmembrane helix</keyword>
<dbReference type="Proteomes" id="UP001213000">
    <property type="component" value="Unassembled WGS sequence"/>
</dbReference>
<accession>A0AAD5VL08</accession>
<feature type="transmembrane region" description="Helical" evidence="1">
    <location>
        <begin position="175"/>
        <end position="195"/>
    </location>
</feature>
<keyword evidence="1" id="KW-0472">Membrane</keyword>
<protein>
    <submittedName>
        <fullName evidence="2">Uncharacterized protein</fullName>
    </submittedName>
</protein>